<organism evidence="1 2">
    <name type="scientific">Pedobacter petrophilus</name>
    <dbReference type="NCBI Taxonomy" id="1908241"/>
    <lineage>
        <taxon>Bacteria</taxon>
        <taxon>Pseudomonadati</taxon>
        <taxon>Bacteroidota</taxon>
        <taxon>Sphingobacteriia</taxon>
        <taxon>Sphingobacteriales</taxon>
        <taxon>Sphingobacteriaceae</taxon>
        <taxon>Pedobacter</taxon>
    </lineage>
</organism>
<evidence type="ECO:0000313" key="2">
    <source>
        <dbReference type="Proteomes" id="UP000487757"/>
    </source>
</evidence>
<dbReference type="AlphaFoldDB" id="A0A7K0G6D4"/>
<reference evidence="1 2" key="1">
    <citation type="submission" date="2019-11" db="EMBL/GenBank/DDBJ databases">
        <title>Pedobacter petrophilus genome.</title>
        <authorList>
            <person name="Feldbauer M.J."/>
            <person name="Newman J.D."/>
        </authorList>
    </citation>
    <scope>NUCLEOTIDE SEQUENCE [LARGE SCALE GENOMIC DNA]</scope>
    <source>
        <strain evidence="1 2">LMG 29686</strain>
    </source>
</reference>
<proteinExistence type="predicted"/>
<gene>
    <name evidence="1" type="ORF">GJU39_20975</name>
</gene>
<accession>A0A7K0G6D4</accession>
<dbReference type="Proteomes" id="UP000487757">
    <property type="component" value="Unassembled WGS sequence"/>
</dbReference>
<evidence type="ECO:0000313" key="1">
    <source>
        <dbReference type="EMBL" id="MRX78556.1"/>
    </source>
</evidence>
<name>A0A7K0G6D4_9SPHI</name>
<dbReference type="EMBL" id="WKKH01000058">
    <property type="protein sequence ID" value="MRX78556.1"/>
    <property type="molecule type" value="Genomic_DNA"/>
</dbReference>
<protein>
    <submittedName>
        <fullName evidence="1">Uncharacterized protein</fullName>
    </submittedName>
</protein>
<dbReference type="RefSeq" id="WP_154282960.1">
    <property type="nucleotide sequence ID" value="NZ_JBHUJQ010000001.1"/>
</dbReference>
<sequence length="74" mass="8580">MTDLPHRSKSHFGTYNQDLISSVINIPDLELPEKIVTSLNINLLVTDTTRNNTYPAEVESKSNKKKSFWNWLFK</sequence>
<comment type="caution">
    <text evidence="1">The sequence shown here is derived from an EMBL/GenBank/DDBJ whole genome shotgun (WGS) entry which is preliminary data.</text>
</comment>
<keyword evidence="2" id="KW-1185">Reference proteome</keyword>